<feature type="chain" id="PRO_5043956274" evidence="1">
    <location>
        <begin position="23"/>
        <end position="120"/>
    </location>
</feature>
<evidence type="ECO:0000313" key="3">
    <source>
        <dbReference type="Proteomes" id="UP001162162"/>
    </source>
</evidence>
<gene>
    <name evidence="2" type="ORF">NQ318_004299</name>
</gene>
<sequence length="120" mass="13863">MERKRFLLVLIVLCAAVSSVPADTVRVTNDTLIEKVFRYQMVPEKERSQFLRFALNYGYELAEGINYKEIFTKVSPDLYKTIYLHVTENYLITDVEKLISLDIICFPTGCIEIDDPGIHP</sequence>
<evidence type="ECO:0000313" key="2">
    <source>
        <dbReference type="EMBL" id="KAJ8954008.1"/>
    </source>
</evidence>
<protein>
    <submittedName>
        <fullName evidence="2">Uncharacterized protein</fullName>
    </submittedName>
</protein>
<reference evidence="2" key="1">
    <citation type="journal article" date="2023" name="Insect Mol. Biol.">
        <title>Genome sequencing provides insights into the evolution of gene families encoding plant cell wall-degrading enzymes in longhorned beetles.</title>
        <authorList>
            <person name="Shin N.R."/>
            <person name="Okamura Y."/>
            <person name="Kirsch R."/>
            <person name="Pauchet Y."/>
        </authorList>
    </citation>
    <scope>NUCLEOTIDE SEQUENCE</scope>
    <source>
        <strain evidence="2">AMC_N1</strain>
    </source>
</reference>
<dbReference type="AlphaFoldDB" id="A0AAV8YRK6"/>
<dbReference type="Proteomes" id="UP001162162">
    <property type="component" value="Unassembled WGS sequence"/>
</dbReference>
<keyword evidence="1" id="KW-0732">Signal</keyword>
<keyword evidence="3" id="KW-1185">Reference proteome</keyword>
<organism evidence="2 3">
    <name type="scientific">Aromia moschata</name>
    <dbReference type="NCBI Taxonomy" id="1265417"/>
    <lineage>
        <taxon>Eukaryota</taxon>
        <taxon>Metazoa</taxon>
        <taxon>Ecdysozoa</taxon>
        <taxon>Arthropoda</taxon>
        <taxon>Hexapoda</taxon>
        <taxon>Insecta</taxon>
        <taxon>Pterygota</taxon>
        <taxon>Neoptera</taxon>
        <taxon>Endopterygota</taxon>
        <taxon>Coleoptera</taxon>
        <taxon>Polyphaga</taxon>
        <taxon>Cucujiformia</taxon>
        <taxon>Chrysomeloidea</taxon>
        <taxon>Cerambycidae</taxon>
        <taxon>Cerambycinae</taxon>
        <taxon>Callichromatini</taxon>
        <taxon>Aromia</taxon>
    </lineage>
</organism>
<feature type="signal peptide" evidence="1">
    <location>
        <begin position="1"/>
        <end position="22"/>
    </location>
</feature>
<name>A0AAV8YRK6_9CUCU</name>
<comment type="caution">
    <text evidence="2">The sequence shown here is derived from an EMBL/GenBank/DDBJ whole genome shotgun (WGS) entry which is preliminary data.</text>
</comment>
<evidence type="ECO:0000256" key="1">
    <source>
        <dbReference type="SAM" id="SignalP"/>
    </source>
</evidence>
<accession>A0AAV8YRK6</accession>
<dbReference type="EMBL" id="JAPWTK010000051">
    <property type="protein sequence ID" value="KAJ8954008.1"/>
    <property type="molecule type" value="Genomic_DNA"/>
</dbReference>
<proteinExistence type="predicted"/>